<name>A0AAE0B4W3_9ROSI</name>
<evidence type="ECO:0000313" key="2">
    <source>
        <dbReference type="Proteomes" id="UP001281410"/>
    </source>
</evidence>
<dbReference type="Proteomes" id="UP001281410">
    <property type="component" value="Unassembled WGS sequence"/>
</dbReference>
<gene>
    <name evidence="1" type="ORF">Dsin_001303</name>
</gene>
<proteinExistence type="predicted"/>
<reference evidence="1" key="1">
    <citation type="journal article" date="2023" name="Plant J.">
        <title>Genome sequences and population genomics provide insights into the demographic history, inbreeding, and mutation load of two 'living fossil' tree species of Dipteronia.</title>
        <authorList>
            <person name="Feng Y."/>
            <person name="Comes H.P."/>
            <person name="Chen J."/>
            <person name="Zhu S."/>
            <person name="Lu R."/>
            <person name="Zhang X."/>
            <person name="Li P."/>
            <person name="Qiu J."/>
            <person name="Olsen K.M."/>
            <person name="Qiu Y."/>
        </authorList>
    </citation>
    <scope>NUCLEOTIDE SEQUENCE</scope>
    <source>
        <strain evidence="1">NBL</strain>
    </source>
</reference>
<dbReference type="InterPro" id="IPR052929">
    <property type="entry name" value="RNase_H-like_EbsB-rel"/>
</dbReference>
<dbReference type="EMBL" id="JANJYJ010000001">
    <property type="protein sequence ID" value="KAK3229422.1"/>
    <property type="molecule type" value="Genomic_DNA"/>
</dbReference>
<dbReference type="PANTHER" id="PTHR47074:SF48">
    <property type="entry name" value="POLYNUCLEOTIDYL TRANSFERASE, RIBONUCLEASE H-LIKE SUPERFAMILY PROTEIN"/>
    <property type="match status" value="1"/>
</dbReference>
<protein>
    <submittedName>
        <fullName evidence="1">Uncharacterized protein</fullName>
    </submittedName>
</protein>
<comment type="caution">
    <text evidence="1">The sequence shown here is derived from an EMBL/GenBank/DDBJ whole genome shotgun (WGS) entry which is preliminary data.</text>
</comment>
<accession>A0AAE0B4W3</accession>
<evidence type="ECO:0000313" key="1">
    <source>
        <dbReference type="EMBL" id="KAK3229422.1"/>
    </source>
</evidence>
<keyword evidence="2" id="KW-1185">Reference proteome</keyword>
<organism evidence="1 2">
    <name type="scientific">Dipteronia sinensis</name>
    <dbReference type="NCBI Taxonomy" id="43782"/>
    <lineage>
        <taxon>Eukaryota</taxon>
        <taxon>Viridiplantae</taxon>
        <taxon>Streptophyta</taxon>
        <taxon>Embryophyta</taxon>
        <taxon>Tracheophyta</taxon>
        <taxon>Spermatophyta</taxon>
        <taxon>Magnoliopsida</taxon>
        <taxon>eudicotyledons</taxon>
        <taxon>Gunneridae</taxon>
        <taxon>Pentapetalae</taxon>
        <taxon>rosids</taxon>
        <taxon>malvids</taxon>
        <taxon>Sapindales</taxon>
        <taxon>Sapindaceae</taxon>
        <taxon>Hippocastanoideae</taxon>
        <taxon>Acereae</taxon>
        <taxon>Dipteronia</taxon>
    </lineage>
</organism>
<dbReference type="AlphaFoldDB" id="A0AAE0B4W3"/>
<sequence length="164" mass="18614">MRLNQAVHGDGKQVLENVVCWSREYLGGFHEAIMHVSDQSGRAMLNVPRWQPPNEGFYKLNMDAALDERNQRVGLGDRLWQFYSDFGLSPVVVESDALGVVNLFNANSLAAADIGLIVWDINDRRRSVACNSIAFVPIFQLMRIIFGWNPTSMFERFVKDDHPS</sequence>
<dbReference type="PANTHER" id="PTHR47074">
    <property type="entry name" value="BNAC02G40300D PROTEIN"/>
    <property type="match status" value="1"/>
</dbReference>